<dbReference type="AlphaFoldDB" id="A0A5C6C3C0"/>
<evidence type="ECO:0000313" key="2">
    <source>
        <dbReference type="Proteomes" id="UP000319908"/>
    </source>
</evidence>
<dbReference type="RefSeq" id="WP_146405035.1">
    <property type="nucleotide sequence ID" value="NZ_SJPU01000001.1"/>
</dbReference>
<organism evidence="1 2">
    <name type="scientific">Allorhodopirellula heiligendammensis</name>
    <dbReference type="NCBI Taxonomy" id="2714739"/>
    <lineage>
        <taxon>Bacteria</taxon>
        <taxon>Pseudomonadati</taxon>
        <taxon>Planctomycetota</taxon>
        <taxon>Planctomycetia</taxon>
        <taxon>Pirellulales</taxon>
        <taxon>Pirellulaceae</taxon>
        <taxon>Allorhodopirellula</taxon>
    </lineage>
</organism>
<dbReference type="EMBL" id="SJPU01000001">
    <property type="protein sequence ID" value="TWU18016.1"/>
    <property type="molecule type" value="Genomic_DNA"/>
</dbReference>
<sequence>MNLYAACRVAEEMCDRGLVVHSIGRFLPPEEVTPFAPFAVAITCPLTGRRTVIRSAEEAGNVPSPSEAAIAARAVTPVDRTPPVPVEAPEEFTGLLF</sequence>
<keyword evidence="2" id="KW-1185">Reference proteome</keyword>
<comment type="caution">
    <text evidence="1">The sequence shown here is derived from an EMBL/GenBank/DDBJ whole genome shotgun (WGS) entry which is preliminary data.</text>
</comment>
<accession>A0A5C6C3C0</accession>
<evidence type="ECO:0000313" key="1">
    <source>
        <dbReference type="EMBL" id="TWU18016.1"/>
    </source>
</evidence>
<name>A0A5C6C3C0_9BACT</name>
<gene>
    <name evidence="1" type="ORF">Poly21_01690</name>
</gene>
<proteinExistence type="predicted"/>
<reference evidence="1 2" key="1">
    <citation type="journal article" date="2020" name="Antonie Van Leeuwenhoek">
        <title>Rhodopirellula heiligendammensis sp. nov., Rhodopirellula pilleata sp. nov., and Rhodopirellula solitaria sp. nov. isolated from natural or artificial marine surfaces in Northern Germany and California, USA, and emended description of the genus Rhodopirellula.</title>
        <authorList>
            <person name="Kallscheuer N."/>
            <person name="Wiegand S."/>
            <person name="Jogler M."/>
            <person name="Boedeker C."/>
            <person name="Peeters S.H."/>
            <person name="Rast P."/>
            <person name="Heuer A."/>
            <person name="Jetten M.S.M."/>
            <person name="Rohde M."/>
            <person name="Jogler C."/>
        </authorList>
    </citation>
    <scope>NUCLEOTIDE SEQUENCE [LARGE SCALE GENOMIC DNA]</scope>
    <source>
        <strain evidence="1 2">Poly21</strain>
    </source>
</reference>
<protein>
    <submittedName>
        <fullName evidence="1">Uncharacterized protein</fullName>
    </submittedName>
</protein>
<dbReference type="Proteomes" id="UP000319908">
    <property type="component" value="Unassembled WGS sequence"/>
</dbReference>